<proteinExistence type="predicted"/>
<dbReference type="EMBL" id="BONW01000016">
    <property type="protein sequence ID" value="GIG88389.1"/>
    <property type="molecule type" value="Genomic_DNA"/>
</dbReference>
<keyword evidence="2" id="KW-1185">Reference proteome</keyword>
<dbReference type="Proteomes" id="UP000646749">
    <property type="component" value="Unassembled WGS sequence"/>
</dbReference>
<organism evidence="1 2">
    <name type="scientific">Plantactinospora endophytica</name>
    <dbReference type="NCBI Taxonomy" id="673535"/>
    <lineage>
        <taxon>Bacteria</taxon>
        <taxon>Bacillati</taxon>
        <taxon>Actinomycetota</taxon>
        <taxon>Actinomycetes</taxon>
        <taxon>Micromonosporales</taxon>
        <taxon>Micromonosporaceae</taxon>
        <taxon>Plantactinospora</taxon>
    </lineage>
</organism>
<sequence length="55" mass="6066">MPRLCTQLDSPRTGYFPQPSGPLILVGRAAHKALPLATPRVRVWPMNTLRQSTAP</sequence>
<protein>
    <submittedName>
        <fullName evidence="1">Uncharacterized protein</fullName>
    </submittedName>
</protein>
<accession>A0ABQ4E0Z2</accession>
<comment type="caution">
    <text evidence="1">The sequence shown here is derived from an EMBL/GenBank/DDBJ whole genome shotgun (WGS) entry which is preliminary data.</text>
</comment>
<evidence type="ECO:0000313" key="1">
    <source>
        <dbReference type="EMBL" id="GIG88389.1"/>
    </source>
</evidence>
<reference evidence="1 2" key="1">
    <citation type="submission" date="2021-01" db="EMBL/GenBank/DDBJ databases">
        <title>Whole genome shotgun sequence of Plantactinospora endophytica NBRC 110450.</title>
        <authorList>
            <person name="Komaki H."/>
            <person name="Tamura T."/>
        </authorList>
    </citation>
    <scope>NUCLEOTIDE SEQUENCE [LARGE SCALE GENOMIC DNA]</scope>
    <source>
        <strain evidence="1 2">NBRC 110450</strain>
    </source>
</reference>
<evidence type="ECO:0000313" key="2">
    <source>
        <dbReference type="Proteomes" id="UP000646749"/>
    </source>
</evidence>
<name>A0ABQ4E0Z2_9ACTN</name>
<gene>
    <name evidence="1" type="ORF">Pen02_33250</name>
</gene>